<evidence type="ECO:0000259" key="17">
    <source>
        <dbReference type="PROSITE" id="PS51918"/>
    </source>
</evidence>
<evidence type="ECO:0000256" key="10">
    <source>
        <dbReference type="ARBA" id="ARBA00023004"/>
    </source>
</evidence>
<name>A0A1L3J3L8_9FLAO</name>
<comment type="cofactor">
    <cofactor evidence="1">
        <name>[4Fe-4S] cluster</name>
        <dbReference type="ChEBI" id="CHEBI:49883"/>
    </cofactor>
</comment>
<keyword evidence="9" id="KW-0479">Metal-binding</keyword>
<dbReference type="PANTHER" id="PTHR43020">
    <property type="entry name" value="CDK5 REGULATORY SUBUNIT-ASSOCIATED PROTEIN 1"/>
    <property type="match status" value="1"/>
</dbReference>
<dbReference type="EC" id="2.8.4.5" evidence="3"/>
<dbReference type="InterPro" id="IPR006467">
    <property type="entry name" value="MiaB-like_bact"/>
</dbReference>
<dbReference type="PROSITE" id="PS51449">
    <property type="entry name" value="MTTASE_N"/>
    <property type="match status" value="1"/>
</dbReference>
<proteinExistence type="inferred from homology"/>
<evidence type="ECO:0000256" key="6">
    <source>
        <dbReference type="ARBA" id="ARBA00022679"/>
    </source>
</evidence>
<evidence type="ECO:0000256" key="1">
    <source>
        <dbReference type="ARBA" id="ARBA00001966"/>
    </source>
</evidence>
<evidence type="ECO:0000313" key="19">
    <source>
        <dbReference type="Proteomes" id="UP000182510"/>
    </source>
</evidence>
<gene>
    <name evidence="18" type="ORF">LPB144_04555</name>
</gene>
<dbReference type="InterPro" id="IPR020612">
    <property type="entry name" value="Methylthiotransferase_CS"/>
</dbReference>
<dbReference type="SUPFAM" id="SSF102114">
    <property type="entry name" value="Radical SAM enzymes"/>
    <property type="match status" value="1"/>
</dbReference>
<dbReference type="Gene3D" id="3.40.50.12160">
    <property type="entry name" value="Methylthiotransferase, N-terminal domain"/>
    <property type="match status" value="1"/>
</dbReference>
<evidence type="ECO:0000256" key="2">
    <source>
        <dbReference type="ARBA" id="ARBA00002399"/>
    </source>
</evidence>
<evidence type="ECO:0000313" key="18">
    <source>
        <dbReference type="EMBL" id="APG59728.1"/>
    </source>
</evidence>
<keyword evidence="5" id="KW-0963">Cytoplasm</keyword>
<dbReference type="AlphaFoldDB" id="A0A1L3J3L8"/>
<dbReference type="KEGG" id="grl:LPB144_04555"/>
<evidence type="ECO:0000256" key="4">
    <source>
        <dbReference type="ARBA" id="ARBA00022485"/>
    </source>
</evidence>
<dbReference type="GO" id="GO:0035598">
    <property type="term" value="F:tRNA (N(6)-L-threonylcarbamoyladenosine(37)-C(2))-methylthiotransferase activity"/>
    <property type="evidence" value="ECO:0007669"/>
    <property type="project" value="UniProtKB-EC"/>
</dbReference>
<comment type="catalytic activity">
    <reaction evidence="13">
        <text>N(6)-L-threonylcarbamoyladenosine(37) in tRNA + (sulfur carrier)-SH + AH2 + 2 S-adenosyl-L-methionine = 2-methylsulfanyl-N(6)-L-threonylcarbamoyladenosine(37) in tRNA + (sulfur carrier)-H + 5'-deoxyadenosine + L-methionine + A + S-adenosyl-L-homocysteine + 2 H(+)</text>
        <dbReference type="Rhea" id="RHEA:37075"/>
        <dbReference type="Rhea" id="RHEA-COMP:10163"/>
        <dbReference type="Rhea" id="RHEA-COMP:11092"/>
        <dbReference type="Rhea" id="RHEA-COMP:14737"/>
        <dbReference type="Rhea" id="RHEA-COMP:14739"/>
        <dbReference type="ChEBI" id="CHEBI:13193"/>
        <dbReference type="ChEBI" id="CHEBI:15378"/>
        <dbReference type="ChEBI" id="CHEBI:17319"/>
        <dbReference type="ChEBI" id="CHEBI:17499"/>
        <dbReference type="ChEBI" id="CHEBI:29917"/>
        <dbReference type="ChEBI" id="CHEBI:57844"/>
        <dbReference type="ChEBI" id="CHEBI:57856"/>
        <dbReference type="ChEBI" id="CHEBI:59789"/>
        <dbReference type="ChEBI" id="CHEBI:64428"/>
        <dbReference type="ChEBI" id="CHEBI:74418"/>
        <dbReference type="ChEBI" id="CHEBI:74420"/>
        <dbReference type="EC" id="2.8.4.5"/>
    </reaction>
</comment>
<dbReference type="NCBIfam" id="TIGR01579">
    <property type="entry name" value="MiaB-like-C"/>
    <property type="match status" value="1"/>
</dbReference>
<dbReference type="GO" id="GO:0005829">
    <property type="term" value="C:cytosol"/>
    <property type="evidence" value="ECO:0007669"/>
    <property type="project" value="TreeGrafter"/>
</dbReference>
<dbReference type="Proteomes" id="UP000182510">
    <property type="component" value="Chromosome"/>
</dbReference>
<keyword evidence="7" id="KW-0949">S-adenosyl-L-methionine</keyword>
<comment type="function">
    <text evidence="2">Catalyzes the methylthiolation of N6-threonylcarbamoyladenosine (t(6)A), leading to the formation of 2-methylthio-N6-threonylcarbamoyladenosine (ms(2)t(6)A) at position 37 in tRNAs that read codons beginning with adenine.</text>
</comment>
<dbReference type="InterPro" id="IPR023404">
    <property type="entry name" value="rSAM_horseshoe"/>
</dbReference>
<dbReference type="SFLD" id="SFLDS00029">
    <property type="entry name" value="Radical_SAM"/>
    <property type="match status" value="1"/>
</dbReference>
<dbReference type="Gene3D" id="3.80.30.20">
    <property type="entry name" value="tm_1862 like domain"/>
    <property type="match status" value="1"/>
</dbReference>
<evidence type="ECO:0000256" key="8">
    <source>
        <dbReference type="ARBA" id="ARBA00022694"/>
    </source>
</evidence>
<evidence type="ECO:0000259" key="16">
    <source>
        <dbReference type="PROSITE" id="PS51449"/>
    </source>
</evidence>
<dbReference type="GO" id="GO:0051539">
    <property type="term" value="F:4 iron, 4 sulfur cluster binding"/>
    <property type="evidence" value="ECO:0007669"/>
    <property type="project" value="UniProtKB-KW"/>
</dbReference>
<dbReference type="SFLD" id="SFLDG01061">
    <property type="entry name" value="methylthiotransferase"/>
    <property type="match status" value="1"/>
</dbReference>
<dbReference type="RefSeq" id="WP_072552380.1">
    <property type="nucleotide sequence ID" value="NZ_CP018153.1"/>
</dbReference>
<feature type="domain" description="Radical SAM core" evidence="17">
    <location>
        <begin position="139"/>
        <end position="373"/>
    </location>
</feature>
<dbReference type="OrthoDB" id="9805215at2"/>
<accession>A0A1L3J3L8</accession>
<dbReference type="InterPro" id="IPR013848">
    <property type="entry name" value="Methylthiotransferase_N"/>
</dbReference>
<dbReference type="FunFam" id="3.80.30.20:FF:000001">
    <property type="entry name" value="tRNA-2-methylthio-N(6)-dimethylallyladenosine synthase 2"/>
    <property type="match status" value="1"/>
</dbReference>
<dbReference type="InterPro" id="IPR007197">
    <property type="entry name" value="rSAM"/>
</dbReference>
<evidence type="ECO:0000256" key="14">
    <source>
        <dbReference type="ARBA" id="ARBA00061574"/>
    </source>
</evidence>
<dbReference type="Pfam" id="PF00919">
    <property type="entry name" value="UPF0004"/>
    <property type="match status" value="1"/>
</dbReference>
<protein>
    <recommendedName>
        <fullName evidence="15">Threonylcarbamoyladenosine tRNA methylthiotransferase MtaB</fullName>
        <ecNumber evidence="3">2.8.4.5</ecNumber>
    </recommendedName>
    <alternativeName>
        <fullName evidence="12">tRNA-t(6)A37 methylthiotransferase</fullName>
    </alternativeName>
</protein>
<dbReference type="SFLD" id="SFLDG01082">
    <property type="entry name" value="B12-binding_domain_containing"/>
    <property type="match status" value="1"/>
</dbReference>
<dbReference type="PROSITE" id="PS51918">
    <property type="entry name" value="RADICAL_SAM"/>
    <property type="match status" value="1"/>
</dbReference>
<keyword evidence="10" id="KW-0408">Iron</keyword>
<dbReference type="InterPro" id="IPR006638">
    <property type="entry name" value="Elp3/MiaA/NifB-like_rSAM"/>
</dbReference>
<evidence type="ECO:0000256" key="12">
    <source>
        <dbReference type="ARBA" id="ARBA00031213"/>
    </source>
</evidence>
<dbReference type="GO" id="GO:0046872">
    <property type="term" value="F:metal ion binding"/>
    <property type="evidence" value="ECO:0007669"/>
    <property type="project" value="UniProtKB-KW"/>
</dbReference>
<dbReference type="PANTHER" id="PTHR43020:SF2">
    <property type="entry name" value="MITOCHONDRIAL TRNA METHYLTHIOTRANSFERASE CDK5RAP1"/>
    <property type="match status" value="1"/>
</dbReference>
<dbReference type="InterPro" id="IPR038135">
    <property type="entry name" value="Methylthiotransferase_N_sf"/>
</dbReference>
<reference evidence="18 19" key="1">
    <citation type="submission" date="2016-11" db="EMBL/GenBank/DDBJ databases">
        <title>Gramella sp. LPB0144 isolated from marine environment.</title>
        <authorList>
            <person name="Kim E."/>
            <person name="Yi H."/>
        </authorList>
    </citation>
    <scope>NUCLEOTIDE SEQUENCE [LARGE SCALE GENOMIC DNA]</scope>
    <source>
        <strain evidence="18 19">LPB0144</strain>
    </source>
</reference>
<dbReference type="NCBIfam" id="TIGR00089">
    <property type="entry name" value="MiaB/RimO family radical SAM methylthiotransferase"/>
    <property type="match status" value="1"/>
</dbReference>
<evidence type="ECO:0000256" key="15">
    <source>
        <dbReference type="ARBA" id="ARBA00069898"/>
    </source>
</evidence>
<sequence>MNAKKVAFYTLGCKLNFSETSTIARSFKNEGFERVDFSEKADIYVINTCSVTENADKRFKTIVKQAQKANEDAFMIAVGCYAQLKPEELAAVDGVDLVLGATEKFKITDYLNDLTKNDHGEVHSCEIDEADFYVGSYSIGDRTRAFLKVQDGCDYKCTYCTIPLARGISRSDKLENVLNNAAEISAKGIKEIVLTGVNIGDYGKGEFGNKKHEHTFLDLVKALDEVEGIERLRISSIEPNLLKNETIDFVADSNSFVPHFHIPLQSGSDAILKLMRRRYMSDLYVDRVSRIREVMPNACIGVDVIVGFPGETEEHFLETYNFLNELDISYLHVFTYSERDNTPAAEMDGVVPLKVRKKRSKMLRGLSAKKRRAFYESQLGNVKTVLFEGENKEGYIHGFTENYVKVKAPWNPELVNTLHEIKLTEIDGDGLVRFEFTQEAVAV</sequence>
<dbReference type="STRING" id="1913577.LPB144_04555"/>
<dbReference type="SMART" id="SM00729">
    <property type="entry name" value="Elp3"/>
    <property type="match status" value="1"/>
</dbReference>
<evidence type="ECO:0000256" key="13">
    <source>
        <dbReference type="ARBA" id="ARBA00051661"/>
    </source>
</evidence>
<dbReference type="EMBL" id="CP018153">
    <property type="protein sequence ID" value="APG59728.1"/>
    <property type="molecule type" value="Genomic_DNA"/>
</dbReference>
<dbReference type="FunFam" id="3.40.50.12160:FF:000004">
    <property type="entry name" value="Threonylcarbamoyladenosine tRNA methylthiotransferase MtaB"/>
    <property type="match status" value="1"/>
</dbReference>
<dbReference type="Pfam" id="PF04055">
    <property type="entry name" value="Radical_SAM"/>
    <property type="match status" value="1"/>
</dbReference>
<keyword evidence="8" id="KW-0819">tRNA processing</keyword>
<dbReference type="GO" id="GO:0035597">
    <property type="term" value="F:tRNA-2-methylthio-N(6)-dimethylallyladenosine(37) synthase activity"/>
    <property type="evidence" value="ECO:0007669"/>
    <property type="project" value="TreeGrafter"/>
</dbReference>
<keyword evidence="11" id="KW-0411">Iron-sulfur</keyword>
<dbReference type="PROSITE" id="PS01278">
    <property type="entry name" value="MTTASE_RADICAL"/>
    <property type="match status" value="1"/>
</dbReference>
<keyword evidence="6 18" id="KW-0808">Transferase</keyword>
<evidence type="ECO:0000256" key="7">
    <source>
        <dbReference type="ARBA" id="ARBA00022691"/>
    </source>
</evidence>
<keyword evidence="19" id="KW-1185">Reference proteome</keyword>
<dbReference type="InterPro" id="IPR058240">
    <property type="entry name" value="rSAM_sf"/>
</dbReference>
<evidence type="ECO:0000256" key="9">
    <source>
        <dbReference type="ARBA" id="ARBA00022723"/>
    </source>
</evidence>
<organism evidence="18 19">
    <name type="scientific">Christiangramia salexigens</name>
    <dbReference type="NCBI Taxonomy" id="1913577"/>
    <lineage>
        <taxon>Bacteria</taxon>
        <taxon>Pseudomonadati</taxon>
        <taxon>Bacteroidota</taxon>
        <taxon>Flavobacteriia</taxon>
        <taxon>Flavobacteriales</taxon>
        <taxon>Flavobacteriaceae</taxon>
        <taxon>Christiangramia</taxon>
    </lineage>
</organism>
<comment type="similarity">
    <text evidence="14">Belongs to the methylthiotransferase family. MtaB subfamily.</text>
</comment>
<evidence type="ECO:0000256" key="5">
    <source>
        <dbReference type="ARBA" id="ARBA00022490"/>
    </source>
</evidence>
<evidence type="ECO:0000256" key="3">
    <source>
        <dbReference type="ARBA" id="ARBA00013273"/>
    </source>
</evidence>
<dbReference type="InterPro" id="IPR005839">
    <property type="entry name" value="Methylthiotransferase"/>
</dbReference>
<feature type="domain" description="MTTase N-terminal" evidence="16">
    <location>
        <begin position="4"/>
        <end position="116"/>
    </location>
</feature>
<keyword evidence="4" id="KW-0004">4Fe-4S</keyword>
<evidence type="ECO:0000256" key="11">
    <source>
        <dbReference type="ARBA" id="ARBA00023014"/>
    </source>
</evidence>